<keyword evidence="2" id="KW-1133">Transmembrane helix</keyword>
<dbReference type="AlphaFoldDB" id="A0AA45WIJ1"/>
<dbReference type="Pfam" id="PF05901">
    <property type="entry name" value="Excalibur"/>
    <property type="match status" value="1"/>
</dbReference>
<name>A0AA45WIJ1_9BACL</name>
<feature type="region of interest" description="Disordered" evidence="1">
    <location>
        <begin position="71"/>
        <end position="182"/>
    </location>
</feature>
<feature type="domain" description="Excalibur calcium-binding" evidence="3">
    <location>
        <begin position="146"/>
        <end position="182"/>
    </location>
</feature>
<organism evidence="4 5">
    <name type="scientific">Laceyella tengchongensis</name>
    <dbReference type="NCBI Taxonomy" id="574699"/>
    <lineage>
        <taxon>Bacteria</taxon>
        <taxon>Bacillati</taxon>
        <taxon>Bacillota</taxon>
        <taxon>Bacilli</taxon>
        <taxon>Bacillales</taxon>
        <taxon>Thermoactinomycetaceae</taxon>
        <taxon>Laceyella</taxon>
    </lineage>
</organism>
<feature type="compositionally biased region" description="Basic and acidic residues" evidence="1">
    <location>
        <begin position="171"/>
        <end position="182"/>
    </location>
</feature>
<evidence type="ECO:0000313" key="4">
    <source>
        <dbReference type="EMBL" id="SMP00582.1"/>
    </source>
</evidence>
<dbReference type="EMBL" id="FXTU01000001">
    <property type="protein sequence ID" value="SMP00582.1"/>
    <property type="molecule type" value="Genomic_DNA"/>
</dbReference>
<feature type="compositionally biased region" description="Polar residues" evidence="1">
    <location>
        <begin position="78"/>
        <end position="89"/>
    </location>
</feature>
<proteinExistence type="predicted"/>
<dbReference type="SMART" id="SM00894">
    <property type="entry name" value="Excalibur"/>
    <property type="match status" value="1"/>
</dbReference>
<gene>
    <name evidence="4" type="ORF">SAMN06265361_101118</name>
</gene>
<evidence type="ECO:0000259" key="3">
    <source>
        <dbReference type="SMART" id="SM00894"/>
    </source>
</evidence>
<feature type="transmembrane region" description="Helical" evidence="2">
    <location>
        <begin position="6"/>
        <end position="24"/>
    </location>
</feature>
<feature type="compositionally biased region" description="Low complexity" evidence="1">
    <location>
        <begin position="122"/>
        <end position="132"/>
    </location>
</feature>
<dbReference type="Proteomes" id="UP001157946">
    <property type="component" value="Unassembled WGS sequence"/>
</dbReference>
<comment type="caution">
    <text evidence="4">The sequence shown here is derived from an EMBL/GenBank/DDBJ whole genome shotgun (WGS) entry which is preliminary data.</text>
</comment>
<protein>
    <submittedName>
        <fullName evidence="4">Excalibur calcium-binding domain-containing protein</fullName>
    </submittedName>
</protein>
<keyword evidence="2" id="KW-0472">Membrane</keyword>
<feature type="compositionally biased region" description="Basic and acidic residues" evidence="1">
    <location>
        <begin position="94"/>
        <end position="121"/>
    </location>
</feature>
<evidence type="ECO:0000313" key="5">
    <source>
        <dbReference type="Proteomes" id="UP001157946"/>
    </source>
</evidence>
<dbReference type="InterPro" id="IPR008613">
    <property type="entry name" value="Excalibur_Ca-bd_domain"/>
</dbReference>
<dbReference type="RefSeq" id="WP_102991550.1">
    <property type="nucleotide sequence ID" value="NZ_FXTU01000001.1"/>
</dbReference>
<sequence length="182" mass="20272">MFVISFILMLFALVGIIYPTPLHKKIKFKQVDLGKRLWNVILFILCIILLSIFAPNQSQPADDIDKKVKVETDKTNKQPKQPSTDQQNNEQDADEKAKAQEEQSKKNADEATKDDEEKSSESQKSQTTTEPSKPTPNETDESSNVYYANCKEARAAGAAPLYKGEPGYASKLDRDGDGVACE</sequence>
<reference evidence="4" key="1">
    <citation type="submission" date="2017-05" db="EMBL/GenBank/DDBJ databases">
        <authorList>
            <person name="Varghese N."/>
            <person name="Submissions S."/>
        </authorList>
    </citation>
    <scope>NUCLEOTIDE SEQUENCE</scope>
    <source>
        <strain evidence="4">DSM 45262</strain>
    </source>
</reference>
<keyword evidence="5" id="KW-1185">Reference proteome</keyword>
<evidence type="ECO:0000256" key="2">
    <source>
        <dbReference type="SAM" id="Phobius"/>
    </source>
</evidence>
<feature type="transmembrane region" description="Helical" evidence="2">
    <location>
        <begin position="36"/>
        <end position="54"/>
    </location>
</feature>
<keyword evidence="2" id="KW-0812">Transmembrane</keyword>
<accession>A0AA45WIJ1</accession>
<evidence type="ECO:0000256" key="1">
    <source>
        <dbReference type="SAM" id="MobiDB-lite"/>
    </source>
</evidence>